<proteinExistence type="predicted"/>
<sequence>MTATVDGEAWTAATSSLSATLIEDVPGGVLLEGTANLGVAYRQITISLYNIDGPGTYALGVTASMYGGYATYAISGGQWHSPYTGASGTVTVQELSNDRIKGTFQFHATPILGSQTPDTHDITGGQFDLPLESPLAAVPDNVGGSLQVKVGDVDYSASYFTVTPNGTGGYLLTTGNDDYQFGIFLDGVDGPGPYPLSFPTRSIVINPGTNPSDGVSCCWGPSVEDTGTITLTTASAERLAGTFSATLNPRDGTNATESVVLVGGMFDLGLAMP</sequence>
<organism evidence="1 2">
    <name type="scientific">Eiseniibacteriota bacterium</name>
    <dbReference type="NCBI Taxonomy" id="2212470"/>
    <lineage>
        <taxon>Bacteria</taxon>
        <taxon>Candidatus Eiseniibacteriota</taxon>
    </lineage>
</organism>
<dbReference type="Proteomes" id="UP000739538">
    <property type="component" value="Unassembled WGS sequence"/>
</dbReference>
<name>A0A956NFT9_UNCEI</name>
<reference evidence="1" key="2">
    <citation type="journal article" date="2021" name="Microbiome">
        <title>Successional dynamics and alternative stable states in a saline activated sludge microbial community over 9 years.</title>
        <authorList>
            <person name="Wang Y."/>
            <person name="Ye J."/>
            <person name="Ju F."/>
            <person name="Liu L."/>
            <person name="Boyd J.A."/>
            <person name="Deng Y."/>
            <person name="Parks D.H."/>
            <person name="Jiang X."/>
            <person name="Yin X."/>
            <person name="Woodcroft B.J."/>
            <person name="Tyson G.W."/>
            <person name="Hugenholtz P."/>
            <person name="Polz M.F."/>
            <person name="Zhang T."/>
        </authorList>
    </citation>
    <scope>NUCLEOTIDE SEQUENCE</scope>
    <source>
        <strain evidence="1">HKST-UBA02</strain>
    </source>
</reference>
<protein>
    <submittedName>
        <fullName evidence="1">Uncharacterized protein</fullName>
    </submittedName>
</protein>
<dbReference type="InterPro" id="IPR046219">
    <property type="entry name" value="DUF6252"/>
</dbReference>
<dbReference type="EMBL" id="JAGQHS010000187">
    <property type="protein sequence ID" value="MCA9758575.1"/>
    <property type="molecule type" value="Genomic_DNA"/>
</dbReference>
<gene>
    <name evidence="1" type="ORF">KDA27_22455</name>
</gene>
<reference evidence="1" key="1">
    <citation type="submission" date="2020-04" db="EMBL/GenBank/DDBJ databases">
        <authorList>
            <person name="Zhang T."/>
        </authorList>
    </citation>
    <scope>NUCLEOTIDE SEQUENCE</scope>
    <source>
        <strain evidence="1">HKST-UBA02</strain>
    </source>
</reference>
<comment type="caution">
    <text evidence="1">The sequence shown here is derived from an EMBL/GenBank/DDBJ whole genome shotgun (WGS) entry which is preliminary data.</text>
</comment>
<dbReference type="Pfam" id="PF19765">
    <property type="entry name" value="DUF6252"/>
    <property type="match status" value="1"/>
</dbReference>
<dbReference type="AlphaFoldDB" id="A0A956NFT9"/>
<accession>A0A956NFT9</accession>
<evidence type="ECO:0000313" key="1">
    <source>
        <dbReference type="EMBL" id="MCA9758575.1"/>
    </source>
</evidence>
<evidence type="ECO:0000313" key="2">
    <source>
        <dbReference type="Proteomes" id="UP000739538"/>
    </source>
</evidence>